<dbReference type="EMBL" id="DVOR01000018">
    <property type="protein sequence ID" value="HIV08585.1"/>
    <property type="molecule type" value="Genomic_DNA"/>
</dbReference>
<evidence type="ECO:0000313" key="3">
    <source>
        <dbReference type="EMBL" id="HIV08585.1"/>
    </source>
</evidence>
<dbReference type="InterPro" id="IPR010359">
    <property type="entry name" value="IrrE_HExxH"/>
</dbReference>
<accession>A0A9D1NMA8</accession>
<dbReference type="SUPFAM" id="SSF47413">
    <property type="entry name" value="lambda repressor-like DNA-binding domains"/>
    <property type="match status" value="1"/>
</dbReference>
<dbReference type="AlphaFoldDB" id="A0A9D1NMA8"/>
<comment type="caution">
    <text evidence="3">The sequence shown here is derived from an EMBL/GenBank/DDBJ whole genome shotgun (WGS) entry which is preliminary data.</text>
</comment>
<reference evidence="3" key="1">
    <citation type="submission" date="2020-10" db="EMBL/GenBank/DDBJ databases">
        <authorList>
            <person name="Gilroy R."/>
        </authorList>
    </citation>
    <scope>NUCLEOTIDE SEQUENCE</scope>
    <source>
        <strain evidence="3">35461</strain>
    </source>
</reference>
<dbReference type="InterPro" id="IPR001387">
    <property type="entry name" value="Cro/C1-type_HTH"/>
</dbReference>
<proteinExistence type="inferred from homology"/>
<dbReference type="PROSITE" id="PS50943">
    <property type="entry name" value="HTH_CROC1"/>
    <property type="match status" value="1"/>
</dbReference>
<dbReference type="GO" id="GO:0003677">
    <property type="term" value="F:DNA binding"/>
    <property type="evidence" value="ECO:0007669"/>
    <property type="project" value="InterPro"/>
</dbReference>
<dbReference type="Proteomes" id="UP000886845">
    <property type="component" value="Unassembled WGS sequence"/>
</dbReference>
<protein>
    <submittedName>
        <fullName evidence="3">ImmA/IrrE family metallo-endopeptidase</fullName>
    </submittedName>
</protein>
<dbReference type="PANTHER" id="PTHR43236:SF2">
    <property type="entry name" value="BLL0069 PROTEIN"/>
    <property type="match status" value="1"/>
</dbReference>
<dbReference type="InterPro" id="IPR010982">
    <property type="entry name" value="Lambda_DNA-bd_dom_sf"/>
</dbReference>
<dbReference type="Gene3D" id="1.10.260.40">
    <property type="entry name" value="lambda repressor-like DNA-binding domains"/>
    <property type="match status" value="1"/>
</dbReference>
<name>A0A9D1NMA8_9BACT</name>
<dbReference type="InterPro" id="IPR052345">
    <property type="entry name" value="Rad_response_metalloprotease"/>
</dbReference>
<sequence>MVDSGKLDLVAASLRHYREMHALSQGDAAAIAGVTKNAYARAEAGKTAPSGEWVLRLCRHYGIPMSRLFESLAVPEVAFHENRHETRRLQALQRETIRDAVRWAEDYRWLEKTLGEEPAGGLPDVRALSPKDAARKIRATFWAGGGFTPESFPSTLAAHGIKVYVRRFPDPETFGFSFSDPRCGWVIAVNGDPIVPAERKLWLAAHELGHILLGTAGKRYKKQEQEEDDANDFASELLMPEAAFAARWEDCAHLPYFERVIAVKRDFHVRADTVLYRVTKRLGTEERERLMRAFNAEAKWRGMPNTRENEPRSLYFEFEGDRFKTLALCACRQRKISVSRLAELYGEPVLSVMKRLREMPRGDFRA</sequence>
<dbReference type="Gene3D" id="1.10.10.2910">
    <property type="match status" value="1"/>
</dbReference>
<comment type="similarity">
    <text evidence="1">Belongs to the short-chain fatty acyl-CoA assimilation regulator (ScfR) family.</text>
</comment>
<evidence type="ECO:0000259" key="2">
    <source>
        <dbReference type="PROSITE" id="PS50943"/>
    </source>
</evidence>
<dbReference type="SMART" id="SM00530">
    <property type="entry name" value="HTH_XRE"/>
    <property type="match status" value="1"/>
</dbReference>
<evidence type="ECO:0000256" key="1">
    <source>
        <dbReference type="ARBA" id="ARBA00007227"/>
    </source>
</evidence>
<organism evidence="3 4">
    <name type="scientific">Candidatus Spyradenecus faecavium</name>
    <dbReference type="NCBI Taxonomy" id="2840947"/>
    <lineage>
        <taxon>Bacteria</taxon>
        <taxon>Pseudomonadati</taxon>
        <taxon>Lentisphaerota</taxon>
        <taxon>Lentisphaeria</taxon>
        <taxon>Lentisphaerales</taxon>
        <taxon>Lentisphaeraceae</taxon>
        <taxon>Lentisphaeraceae incertae sedis</taxon>
        <taxon>Candidatus Spyradenecus</taxon>
    </lineage>
</organism>
<dbReference type="Pfam" id="PF06114">
    <property type="entry name" value="Peptidase_M78"/>
    <property type="match status" value="1"/>
</dbReference>
<gene>
    <name evidence="3" type="ORF">IAC79_00525</name>
</gene>
<dbReference type="Pfam" id="PF13560">
    <property type="entry name" value="HTH_31"/>
    <property type="match status" value="1"/>
</dbReference>
<feature type="domain" description="HTH cro/C1-type" evidence="2">
    <location>
        <begin position="14"/>
        <end position="68"/>
    </location>
</feature>
<evidence type="ECO:0000313" key="4">
    <source>
        <dbReference type="Proteomes" id="UP000886845"/>
    </source>
</evidence>
<reference evidence="3" key="2">
    <citation type="journal article" date="2021" name="PeerJ">
        <title>Extensive microbial diversity within the chicken gut microbiome revealed by metagenomics and culture.</title>
        <authorList>
            <person name="Gilroy R."/>
            <person name="Ravi A."/>
            <person name="Getino M."/>
            <person name="Pursley I."/>
            <person name="Horton D.L."/>
            <person name="Alikhan N.F."/>
            <person name="Baker D."/>
            <person name="Gharbi K."/>
            <person name="Hall N."/>
            <person name="Watson M."/>
            <person name="Adriaenssens E.M."/>
            <person name="Foster-Nyarko E."/>
            <person name="Jarju S."/>
            <person name="Secka A."/>
            <person name="Antonio M."/>
            <person name="Oren A."/>
            <person name="Chaudhuri R.R."/>
            <person name="La Ragione R."/>
            <person name="Hildebrand F."/>
            <person name="Pallen M.J."/>
        </authorList>
    </citation>
    <scope>NUCLEOTIDE SEQUENCE</scope>
    <source>
        <strain evidence="3">35461</strain>
    </source>
</reference>
<dbReference type="CDD" id="cd00093">
    <property type="entry name" value="HTH_XRE"/>
    <property type="match status" value="1"/>
</dbReference>
<dbReference type="PANTHER" id="PTHR43236">
    <property type="entry name" value="ANTITOXIN HIGA1"/>
    <property type="match status" value="1"/>
</dbReference>